<dbReference type="Proteomes" id="UP000195569">
    <property type="component" value="Unassembled WGS sequence"/>
</dbReference>
<comment type="caution">
    <text evidence="1">The sequence shown here is derived from an EMBL/GenBank/DDBJ whole genome shotgun (WGS) entry which is preliminary data.</text>
</comment>
<keyword evidence="2" id="KW-1185">Reference proteome</keyword>
<dbReference type="AlphaFoldDB" id="A0A1N7S8D3"/>
<organism evidence="1 2">
    <name type="scientific">Paraburkholderia piptadeniae</name>
    <dbReference type="NCBI Taxonomy" id="1701573"/>
    <lineage>
        <taxon>Bacteria</taxon>
        <taxon>Pseudomonadati</taxon>
        <taxon>Pseudomonadota</taxon>
        <taxon>Betaproteobacteria</taxon>
        <taxon>Burkholderiales</taxon>
        <taxon>Burkholderiaceae</taxon>
        <taxon>Paraburkholderia</taxon>
    </lineage>
</organism>
<evidence type="ECO:0000313" key="1">
    <source>
        <dbReference type="EMBL" id="SIT43649.1"/>
    </source>
</evidence>
<accession>A0A1N7S8D3</accession>
<gene>
    <name evidence="1" type="ORF">BN2476_350212</name>
</gene>
<sequence length="236" mass="25418">MLGCAAAAAHAESWFQFEAGIGASRYSDEDGLWVNKGLPHNSHLSAPAYRVGVQLNAIDHTPGSFVPGLAMHLAYLNFGRASVRSLAAPDGGDGYYGPNGHDGYYSPTAHSCVGPCGPLRSFVSGGTMQAVALTVEPFWTYRKWRFGIEAGPTVFRSTYDATATAISDSQWWNAGQVETFHHTPKWEAGALVGAAVSYGAVSLRYNYIFAKTHTYNAMNVPPGWSGAHMLTLNYTF</sequence>
<proteinExistence type="predicted"/>
<dbReference type="EMBL" id="CYGY02000035">
    <property type="protein sequence ID" value="SIT43649.1"/>
    <property type="molecule type" value="Genomic_DNA"/>
</dbReference>
<evidence type="ECO:0000313" key="2">
    <source>
        <dbReference type="Proteomes" id="UP000195569"/>
    </source>
</evidence>
<reference evidence="1" key="1">
    <citation type="submission" date="2016-12" db="EMBL/GenBank/DDBJ databases">
        <authorList>
            <person name="Moulin L."/>
        </authorList>
    </citation>
    <scope>NUCLEOTIDE SEQUENCE [LARGE SCALE GENOMIC DNA]</scope>
    <source>
        <strain evidence="1">STM 7183</strain>
    </source>
</reference>
<name>A0A1N7S8D3_9BURK</name>
<protein>
    <submittedName>
        <fullName evidence="1">Uncharacterized protein</fullName>
    </submittedName>
</protein>